<dbReference type="EMBL" id="DQ988878">
    <property type="protein sequence ID" value="ABY89495.1"/>
    <property type="molecule type" value="Genomic_DNA"/>
</dbReference>
<evidence type="ECO:0000259" key="1">
    <source>
        <dbReference type="Pfam" id="PF04443"/>
    </source>
</evidence>
<accession>B7P0J0</accession>
<dbReference type="InterPro" id="IPR016671">
    <property type="entry name" value="LuxE_bac"/>
</dbReference>
<name>B7P0J0_PHOLD</name>
<dbReference type="Pfam" id="PF04443">
    <property type="entry name" value="LuxE"/>
    <property type="match status" value="1"/>
</dbReference>
<gene>
    <name evidence="2" type="primary">luxE</name>
</gene>
<dbReference type="InterPro" id="IPR007534">
    <property type="entry name" value="LuxE"/>
</dbReference>
<dbReference type="PIRSF" id="PIRSF016580">
    <property type="entry name" value="Acyl-protein_synthetase_LuxE"/>
    <property type="match status" value="1"/>
</dbReference>
<dbReference type="InterPro" id="IPR042099">
    <property type="entry name" value="ANL_N_sf"/>
</dbReference>
<reference evidence="2" key="1">
    <citation type="journal article" date="2004" name="Arch. Microbiol.">
        <title>Phylogenetic analysis of the lux operon distinguishes two evolutionarily distinct clades of Photobacterium leiognathi.</title>
        <authorList>
            <person name="Ast J.C."/>
            <person name="Dunlap P.V."/>
        </authorList>
    </citation>
    <scope>NUCLEOTIDE SEQUENCE</scope>
    <source>
        <strain evidence="2">ATCC 27561</strain>
    </source>
</reference>
<organism evidence="2">
    <name type="scientific">Photobacterium leiognathi subsp. mandapamensis</name>
    <name type="common">Photobacterium mandapamensis</name>
    <dbReference type="NCBI Taxonomy" id="48408"/>
    <lineage>
        <taxon>Bacteria</taxon>
        <taxon>Pseudomonadati</taxon>
        <taxon>Pseudomonadota</taxon>
        <taxon>Gammaproteobacteria</taxon>
        <taxon>Vibrionales</taxon>
        <taxon>Vibrionaceae</taxon>
        <taxon>Photobacterium</taxon>
    </lineage>
</organism>
<sequence length="390" mass="45127">MAVWLLTLPLNFLLRCNMTTLLDIDTNDIIVSSELDDIIFSSSPLTLTFDEQEKLKQKFIMESFHYHYKNNEDYRYYCNVQGVDENITSIDDIPVFPTSMFKYAKLHTADETNIENWFTSSGTSGIKSHIARDRQSIERLLGSVNYGMKYLGEFHEHQLELVNMGPDRFSAKNVWFKYVMSLVELLYPTTFTVNEDEIDFEQTIASLKAIQRKGKGICLIGPPYFIYLLALYMKEHNIEFNAGAHMFIITGGGWKTKQKEALNRQDFNQLLMETFNLFHESQIRDTFNQVELNTCFFEDNRQRKHVPPWVYARALDPVTMMPVEDGQEGLMSYMDASSTSYPTFIVTDDIGIVHNIKEPDLFQGTTVEIVRRLNTREQKGCSLSMATSLK</sequence>
<reference evidence="2" key="3">
    <citation type="journal article" date="2007" name="Int. J. Syst. Evol. Microbiol.">
        <title>Photobacterium kishitanii sp. nov., a luminous marine bacterium symbiotic with deep-sea fishes.</title>
        <authorList>
            <person name="Ast J.C."/>
            <person name="Cleenwerck I."/>
            <person name="Engelbeen K."/>
            <person name="Urbanczyk H."/>
            <person name="Thompson F.L."/>
            <person name="De Vos P."/>
            <person name="Dunlap P.V."/>
        </authorList>
    </citation>
    <scope>NUCLEOTIDE SEQUENCE</scope>
    <source>
        <strain evidence="2">ATCC 27561</strain>
    </source>
</reference>
<evidence type="ECO:0000313" key="2">
    <source>
        <dbReference type="EMBL" id="ABY89495.1"/>
    </source>
</evidence>
<protein>
    <submittedName>
        <fullName evidence="2">Acyl-protein synthetase</fullName>
    </submittedName>
</protein>
<dbReference type="AlphaFoldDB" id="B7P0J0"/>
<feature type="domain" description="Acyl-protein synthetase LuxE" evidence="1">
    <location>
        <begin position="22"/>
        <end position="389"/>
    </location>
</feature>
<dbReference type="Gene3D" id="3.40.50.12780">
    <property type="entry name" value="N-terminal domain of ligase-like"/>
    <property type="match status" value="1"/>
</dbReference>
<reference evidence="2" key="2">
    <citation type="journal article" date="2007" name="Appl. Environ. Microbiol.">
        <title>Phylogenetic diversity and cosymbiosis in the bioluminescent symbioses of "Photobacterium mandapamensis".</title>
        <authorList>
            <person name="Kaeding A.J."/>
            <person name="Ast J.C."/>
            <person name="Pearce M.M."/>
            <person name="Urbanczyk H."/>
            <person name="Kimura S."/>
            <person name="Endo H."/>
            <person name="Nakamura M."/>
            <person name="Dunlap P.V."/>
        </authorList>
    </citation>
    <scope>NUCLEOTIDE SEQUENCE</scope>
    <source>
        <strain evidence="2">ATCC 27561</strain>
    </source>
</reference>
<dbReference type="GO" id="GO:0008218">
    <property type="term" value="P:bioluminescence"/>
    <property type="evidence" value="ECO:0007669"/>
    <property type="project" value="InterPro"/>
</dbReference>
<proteinExistence type="predicted"/>
<dbReference type="GO" id="GO:0047474">
    <property type="term" value="F:long-chain fatty acid--protein ligase activity"/>
    <property type="evidence" value="ECO:0007669"/>
    <property type="project" value="InterPro"/>
</dbReference>